<accession>A0ACB9H955</accession>
<reference evidence="2" key="1">
    <citation type="journal article" date="2022" name="Mol. Ecol. Resour.">
        <title>The genomes of chicory, endive, great burdock and yacon provide insights into Asteraceae palaeo-polyploidization history and plant inulin production.</title>
        <authorList>
            <person name="Fan W."/>
            <person name="Wang S."/>
            <person name="Wang H."/>
            <person name="Wang A."/>
            <person name="Jiang F."/>
            <person name="Liu H."/>
            <person name="Zhao H."/>
            <person name="Xu D."/>
            <person name="Zhang Y."/>
        </authorList>
    </citation>
    <scope>NUCLEOTIDE SEQUENCE [LARGE SCALE GENOMIC DNA]</scope>
    <source>
        <strain evidence="2">cv. Punajuju</strain>
    </source>
</reference>
<organism evidence="1 2">
    <name type="scientific">Cichorium intybus</name>
    <name type="common">Chicory</name>
    <dbReference type="NCBI Taxonomy" id="13427"/>
    <lineage>
        <taxon>Eukaryota</taxon>
        <taxon>Viridiplantae</taxon>
        <taxon>Streptophyta</taxon>
        <taxon>Embryophyta</taxon>
        <taxon>Tracheophyta</taxon>
        <taxon>Spermatophyta</taxon>
        <taxon>Magnoliopsida</taxon>
        <taxon>eudicotyledons</taxon>
        <taxon>Gunneridae</taxon>
        <taxon>Pentapetalae</taxon>
        <taxon>asterids</taxon>
        <taxon>campanulids</taxon>
        <taxon>Asterales</taxon>
        <taxon>Asteraceae</taxon>
        <taxon>Cichorioideae</taxon>
        <taxon>Cichorieae</taxon>
        <taxon>Cichoriinae</taxon>
        <taxon>Cichorium</taxon>
    </lineage>
</organism>
<dbReference type="EMBL" id="CM042009">
    <property type="protein sequence ID" value="KAI3792051.1"/>
    <property type="molecule type" value="Genomic_DNA"/>
</dbReference>
<evidence type="ECO:0000313" key="1">
    <source>
        <dbReference type="EMBL" id="KAI3792051.1"/>
    </source>
</evidence>
<proteinExistence type="predicted"/>
<protein>
    <submittedName>
        <fullName evidence="1">Uncharacterized protein</fullName>
    </submittedName>
</protein>
<name>A0ACB9H955_CICIN</name>
<sequence length="179" mass="20390">MSLEGETPIQLECLLSSIGNRQKVQKDENEIRKKSGNTSSITLCKGGKGNKRKNDVSIEKENAFVEKPVKIEIPSALKKQLVDDWEFVNHQLLKSNLCMKPMHNKQLFSSSFGLSKTKLAQNPSPLLYLFFVSIFCMNPIRTRSLHCKNKSKPPNSLFFLRIHRPYSPQSAMIIACKCY</sequence>
<reference evidence="1 2" key="2">
    <citation type="journal article" date="2022" name="Mol. Ecol. Resour.">
        <title>The genomes of chicory, endive, great burdock and yacon provide insights into Asteraceae paleo-polyploidization history and plant inulin production.</title>
        <authorList>
            <person name="Fan W."/>
            <person name="Wang S."/>
            <person name="Wang H."/>
            <person name="Wang A."/>
            <person name="Jiang F."/>
            <person name="Liu H."/>
            <person name="Zhao H."/>
            <person name="Xu D."/>
            <person name="Zhang Y."/>
        </authorList>
    </citation>
    <scope>NUCLEOTIDE SEQUENCE [LARGE SCALE GENOMIC DNA]</scope>
    <source>
        <strain evidence="2">cv. Punajuju</strain>
        <tissue evidence="1">Leaves</tissue>
    </source>
</reference>
<keyword evidence="2" id="KW-1185">Reference proteome</keyword>
<comment type="caution">
    <text evidence="1">The sequence shown here is derived from an EMBL/GenBank/DDBJ whole genome shotgun (WGS) entry which is preliminary data.</text>
</comment>
<dbReference type="Proteomes" id="UP001055811">
    <property type="component" value="Linkage Group LG01"/>
</dbReference>
<evidence type="ECO:0000313" key="2">
    <source>
        <dbReference type="Proteomes" id="UP001055811"/>
    </source>
</evidence>
<gene>
    <name evidence="1" type="ORF">L2E82_05920</name>
</gene>